<gene>
    <name evidence="2" type="ORF">SAMN05421736_10231</name>
</gene>
<keyword evidence="3" id="KW-1185">Reference proteome</keyword>
<evidence type="ECO:0000313" key="3">
    <source>
        <dbReference type="Proteomes" id="UP000198935"/>
    </source>
</evidence>
<dbReference type="PROSITE" id="PS50965">
    <property type="entry name" value="NERD"/>
    <property type="match status" value="1"/>
</dbReference>
<evidence type="ECO:0000313" key="2">
    <source>
        <dbReference type="EMBL" id="SDY46356.1"/>
    </source>
</evidence>
<dbReference type="OrthoDB" id="2164794at2"/>
<proteinExistence type="predicted"/>
<dbReference type="EMBL" id="FNPI01000002">
    <property type="protein sequence ID" value="SDY46356.1"/>
    <property type="molecule type" value="Genomic_DNA"/>
</dbReference>
<dbReference type="STRING" id="1503961.SAMN05421736_10231"/>
<reference evidence="3" key="1">
    <citation type="submission" date="2016-10" db="EMBL/GenBank/DDBJ databases">
        <authorList>
            <person name="Varghese N."/>
            <person name="Submissions S."/>
        </authorList>
    </citation>
    <scope>NUCLEOTIDE SEQUENCE [LARGE SCALE GENOMIC DNA]</scope>
    <source>
        <strain evidence="3">SP</strain>
    </source>
</reference>
<dbReference type="Pfam" id="PF08378">
    <property type="entry name" value="NERD"/>
    <property type="match status" value="1"/>
</dbReference>
<organism evidence="2 3">
    <name type="scientific">Evansella caseinilytica</name>
    <dbReference type="NCBI Taxonomy" id="1503961"/>
    <lineage>
        <taxon>Bacteria</taxon>
        <taxon>Bacillati</taxon>
        <taxon>Bacillota</taxon>
        <taxon>Bacilli</taxon>
        <taxon>Bacillales</taxon>
        <taxon>Bacillaceae</taxon>
        <taxon>Evansella</taxon>
    </lineage>
</organism>
<name>A0A1H3K2E1_9BACI</name>
<evidence type="ECO:0000259" key="1">
    <source>
        <dbReference type="PROSITE" id="PS50965"/>
    </source>
</evidence>
<dbReference type="InterPro" id="IPR011528">
    <property type="entry name" value="NERD"/>
</dbReference>
<feature type="domain" description="NERD" evidence="1">
    <location>
        <begin position="37"/>
        <end position="148"/>
    </location>
</feature>
<dbReference type="Proteomes" id="UP000198935">
    <property type="component" value="Unassembled WGS sequence"/>
</dbReference>
<dbReference type="AlphaFoldDB" id="A0A1H3K2E1"/>
<protein>
    <submittedName>
        <fullName evidence="2">Nuclease-related domain-containing protein</fullName>
    </submittedName>
</protein>
<sequence length="306" mass="35931">MILKPRTVSTELRFLRHLSRRSMLAEKDVLNYSNKEKGLEGERRFDKCLESLSNETLILHDLLLEHGSHQFFQIDTLMILQRVIYHFEVKNYQGVHYIEKDKWYRENGVELTNPIHQMKRCATLLNKFLQPLHIPLPIKSYVIFIHPEITLFQAPRHLPIILPTQLKAFLKKLNSEAFSSKPIFTSKHEKLANYLLTKHMEDFPYTRVPEYDYDQLQKGIPCCGCSAFLSFFNKGKLVCRSCGYTEAAESGVLRSVEEYKFLFPDRKMTVNSLFEWCGKVVSPNIIRRVLQQNFKLISKGRSSYYV</sequence>
<accession>A0A1H3K2E1</accession>